<evidence type="ECO:0000313" key="2">
    <source>
        <dbReference type="Proteomes" id="UP000003494"/>
    </source>
</evidence>
<dbReference type="HOGENOM" id="CLU_2901790_0_0_9"/>
<proteinExistence type="predicted"/>
<dbReference type="Proteomes" id="UP000003494">
    <property type="component" value="Unassembled WGS sequence"/>
</dbReference>
<name>C4GD39_9FIRM</name>
<comment type="caution">
    <text evidence="1">The sequence shown here is derived from an EMBL/GenBank/DDBJ whole genome shotgun (WGS) entry which is preliminary data.</text>
</comment>
<keyword evidence="2" id="KW-1185">Reference proteome</keyword>
<protein>
    <submittedName>
        <fullName evidence="1">Uncharacterized protein</fullName>
    </submittedName>
</protein>
<reference evidence="1" key="1">
    <citation type="submission" date="2009-04" db="EMBL/GenBank/DDBJ databases">
        <authorList>
            <person name="Weinstock G."/>
            <person name="Sodergren E."/>
            <person name="Clifton S."/>
            <person name="Fulton L."/>
            <person name="Fulton B."/>
            <person name="Courtney L."/>
            <person name="Fronick C."/>
            <person name="Harrison M."/>
            <person name="Strong C."/>
            <person name="Farmer C."/>
            <person name="Delahaunty K."/>
            <person name="Markovic C."/>
            <person name="Hall O."/>
            <person name="Minx P."/>
            <person name="Tomlinson C."/>
            <person name="Mitreva M."/>
            <person name="Nelson J."/>
            <person name="Hou S."/>
            <person name="Wollam A."/>
            <person name="Pepin K.H."/>
            <person name="Johnson M."/>
            <person name="Bhonagiri V."/>
            <person name="Nash W.E."/>
            <person name="Warren W."/>
            <person name="Chinwalla A."/>
            <person name="Mardis E.R."/>
            <person name="Wilson R.K."/>
        </authorList>
    </citation>
    <scope>NUCLEOTIDE SEQUENCE [LARGE SCALE GENOMIC DNA]</scope>
    <source>
        <strain evidence="1">DSM 14600</strain>
    </source>
</reference>
<gene>
    <name evidence="1" type="ORF">GCWU000342_01883</name>
</gene>
<evidence type="ECO:0000313" key="1">
    <source>
        <dbReference type="EMBL" id="EEP27889.1"/>
    </source>
</evidence>
<sequence>MPRSSSRKITKINCHFSTFTPLSLRHPAEFVWHCKIGQPPWGEYRNSSTILHGIELCLCRLP</sequence>
<accession>C4GD39</accession>
<dbReference type="EMBL" id="ACIP02000004">
    <property type="protein sequence ID" value="EEP27889.1"/>
    <property type="molecule type" value="Genomic_DNA"/>
</dbReference>
<dbReference type="AlphaFoldDB" id="C4GD39"/>
<organism evidence="1 2">
    <name type="scientific">Shuttleworthella satelles DSM 14600</name>
    <dbReference type="NCBI Taxonomy" id="626523"/>
    <lineage>
        <taxon>Bacteria</taxon>
        <taxon>Bacillati</taxon>
        <taxon>Bacillota</taxon>
        <taxon>Clostridia</taxon>
        <taxon>Lachnospirales</taxon>
        <taxon>Lachnospiraceae</taxon>
        <taxon>Shuttleworthella</taxon>
    </lineage>
</organism>